<dbReference type="EMBL" id="LN515532">
    <property type="protein sequence ID" value="CEA15508.1"/>
    <property type="molecule type" value="Genomic_DNA"/>
</dbReference>
<sequence>MLIEQPPILYRLLFPNSIWRLRVPDKKTVYLTFDDGPIPEVTPWVLSILNKYNIKATFFCVGDNVRKYGHIYDQIIKEGHITGNHTFHHMQGWKNSPKKFLSDTNDAGKLINSQLFRPPHGHMIFPQPGLLKKNGYKIIMWDVVTRDYSRFMTPEQVLANVKRYTRDGSVIVFHDSLKAEKNLRYALPLAIEWLLEQGYSFELIPSYR</sequence>
<dbReference type="PANTHER" id="PTHR10587">
    <property type="entry name" value="GLYCOSYL TRANSFERASE-RELATED"/>
    <property type="match status" value="1"/>
</dbReference>
<dbReference type="PANTHER" id="PTHR10587:SF133">
    <property type="entry name" value="CHITIN DEACETYLASE 1-RELATED"/>
    <property type="match status" value="1"/>
</dbReference>
<dbReference type="PROSITE" id="PS51677">
    <property type="entry name" value="NODB"/>
    <property type="match status" value="1"/>
</dbReference>
<dbReference type="HOGENOM" id="CLU_021264_0_3_10"/>
<keyword evidence="5" id="KW-1185">Reference proteome</keyword>
<name>A0A098BZB2_9BACT</name>
<reference evidence="4 5" key="1">
    <citation type="submission" date="2014-08" db="EMBL/GenBank/DDBJ databases">
        <authorList>
            <person name="Wibberg D."/>
        </authorList>
    </citation>
    <scope>NUCLEOTIDE SEQUENCE [LARGE SCALE GENOMIC DNA]</scope>
    <source>
        <strain evidence="5">ING2-E5B</strain>
    </source>
</reference>
<dbReference type="GO" id="GO:0046872">
    <property type="term" value="F:metal ion binding"/>
    <property type="evidence" value="ECO:0007669"/>
    <property type="project" value="UniProtKB-KW"/>
</dbReference>
<dbReference type="Gene3D" id="3.20.20.370">
    <property type="entry name" value="Glycoside hydrolase/deacetylase"/>
    <property type="match status" value="1"/>
</dbReference>
<gene>
    <name evidence="4" type="ORF">ING2E5B_0741</name>
</gene>
<keyword evidence="1" id="KW-0479">Metal-binding</keyword>
<dbReference type="GO" id="GO:0016020">
    <property type="term" value="C:membrane"/>
    <property type="evidence" value="ECO:0007669"/>
    <property type="project" value="TreeGrafter"/>
</dbReference>
<dbReference type="OrthoDB" id="9812065at2"/>
<dbReference type="InterPro" id="IPR002509">
    <property type="entry name" value="NODB_dom"/>
</dbReference>
<evidence type="ECO:0000313" key="4">
    <source>
        <dbReference type="EMBL" id="CEA15508.1"/>
    </source>
</evidence>
<dbReference type="STRING" id="1562970.ING2E5B_0741"/>
<protein>
    <recommendedName>
        <fullName evidence="3">NodB homology domain-containing protein</fullName>
    </recommendedName>
</protein>
<dbReference type="KEGG" id="pbt:ING2E5B_0741"/>
<dbReference type="InterPro" id="IPR050248">
    <property type="entry name" value="Polysacc_deacetylase_ArnD"/>
</dbReference>
<organism evidence="4 5">
    <name type="scientific">Fermentimonas caenicola</name>
    <dbReference type="NCBI Taxonomy" id="1562970"/>
    <lineage>
        <taxon>Bacteria</taxon>
        <taxon>Pseudomonadati</taxon>
        <taxon>Bacteroidota</taxon>
        <taxon>Bacteroidia</taxon>
        <taxon>Bacteroidales</taxon>
        <taxon>Dysgonomonadaceae</taxon>
        <taxon>Fermentimonas</taxon>
    </lineage>
</organism>
<dbReference type="Proteomes" id="UP000032417">
    <property type="component" value="Chromosome 1"/>
</dbReference>
<keyword evidence="2" id="KW-0378">Hydrolase</keyword>
<evidence type="ECO:0000259" key="3">
    <source>
        <dbReference type="PROSITE" id="PS51677"/>
    </source>
</evidence>
<dbReference type="SUPFAM" id="SSF88713">
    <property type="entry name" value="Glycoside hydrolase/deacetylase"/>
    <property type="match status" value="1"/>
</dbReference>
<dbReference type="GO" id="GO:0016810">
    <property type="term" value="F:hydrolase activity, acting on carbon-nitrogen (but not peptide) bonds"/>
    <property type="evidence" value="ECO:0007669"/>
    <property type="project" value="InterPro"/>
</dbReference>
<accession>A0A098BZB2</accession>
<dbReference type="InterPro" id="IPR011330">
    <property type="entry name" value="Glyco_hydro/deAcase_b/a-brl"/>
</dbReference>
<feature type="domain" description="NodB homology" evidence="3">
    <location>
        <begin position="27"/>
        <end position="202"/>
    </location>
</feature>
<dbReference type="GO" id="GO:0005975">
    <property type="term" value="P:carbohydrate metabolic process"/>
    <property type="evidence" value="ECO:0007669"/>
    <property type="project" value="InterPro"/>
</dbReference>
<dbReference type="CDD" id="cd10917">
    <property type="entry name" value="CE4_NodB_like_6s_7s"/>
    <property type="match status" value="1"/>
</dbReference>
<dbReference type="Pfam" id="PF01522">
    <property type="entry name" value="Polysacc_deac_1"/>
    <property type="match status" value="1"/>
</dbReference>
<evidence type="ECO:0000256" key="1">
    <source>
        <dbReference type="ARBA" id="ARBA00022723"/>
    </source>
</evidence>
<dbReference type="AlphaFoldDB" id="A0A098BZB2"/>
<proteinExistence type="predicted"/>
<evidence type="ECO:0000313" key="5">
    <source>
        <dbReference type="Proteomes" id="UP000032417"/>
    </source>
</evidence>
<evidence type="ECO:0000256" key="2">
    <source>
        <dbReference type="ARBA" id="ARBA00022801"/>
    </source>
</evidence>
<dbReference type="PATRIC" id="fig|1562970.3.peg.740"/>